<evidence type="ECO:0000313" key="3">
    <source>
        <dbReference type="Proteomes" id="UP001497516"/>
    </source>
</evidence>
<gene>
    <name evidence="2" type="ORF">LTRI10_LOCUS6402</name>
</gene>
<reference evidence="2 3" key="1">
    <citation type="submission" date="2024-04" db="EMBL/GenBank/DDBJ databases">
        <authorList>
            <person name="Fracassetti M."/>
        </authorList>
    </citation>
    <scope>NUCLEOTIDE SEQUENCE [LARGE SCALE GENOMIC DNA]</scope>
</reference>
<evidence type="ECO:0000313" key="2">
    <source>
        <dbReference type="EMBL" id="CAL1358877.1"/>
    </source>
</evidence>
<dbReference type="AlphaFoldDB" id="A0AAV2CSJ7"/>
<dbReference type="Proteomes" id="UP001497516">
    <property type="component" value="Chromosome 10"/>
</dbReference>
<accession>A0AAV2CSJ7</accession>
<keyword evidence="3" id="KW-1185">Reference proteome</keyword>
<dbReference type="EMBL" id="OZ034814">
    <property type="protein sequence ID" value="CAL1358877.1"/>
    <property type="molecule type" value="Genomic_DNA"/>
</dbReference>
<evidence type="ECO:0000256" key="1">
    <source>
        <dbReference type="SAM" id="MobiDB-lite"/>
    </source>
</evidence>
<proteinExistence type="predicted"/>
<feature type="compositionally biased region" description="Polar residues" evidence="1">
    <location>
        <begin position="7"/>
        <end position="22"/>
    </location>
</feature>
<sequence>MDRSRISLPSQNDDNQSGTILASTPLKLTAGHDPPHQANLMGDCPLMKNYKSWKSVSEEQSGREAQVCHSMITVRVAFEKLFTVM</sequence>
<name>A0AAV2CSJ7_9ROSI</name>
<organism evidence="2 3">
    <name type="scientific">Linum trigynum</name>
    <dbReference type="NCBI Taxonomy" id="586398"/>
    <lineage>
        <taxon>Eukaryota</taxon>
        <taxon>Viridiplantae</taxon>
        <taxon>Streptophyta</taxon>
        <taxon>Embryophyta</taxon>
        <taxon>Tracheophyta</taxon>
        <taxon>Spermatophyta</taxon>
        <taxon>Magnoliopsida</taxon>
        <taxon>eudicotyledons</taxon>
        <taxon>Gunneridae</taxon>
        <taxon>Pentapetalae</taxon>
        <taxon>rosids</taxon>
        <taxon>fabids</taxon>
        <taxon>Malpighiales</taxon>
        <taxon>Linaceae</taxon>
        <taxon>Linum</taxon>
    </lineage>
</organism>
<protein>
    <submittedName>
        <fullName evidence="2">Uncharacterized protein</fullName>
    </submittedName>
</protein>
<feature type="region of interest" description="Disordered" evidence="1">
    <location>
        <begin position="1"/>
        <end position="28"/>
    </location>
</feature>